<evidence type="ECO:0000313" key="3">
    <source>
        <dbReference type="Proteomes" id="UP000182977"/>
    </source>
</evidence>
<keyword evidence="3" id="KW-1185">Reference proteome</keyword>
<dbReference type="STRING" id="419479.SAMN04488563_0443"/>
<dbReference type="Pfam" id="PF01381">
    <property type="entry name" value="HTH_3"/>
    <property type="match status" value="1"/>
</dbReference>
<evidence type="ECO:0000313" key="2">
    <source>
        <dbReference type="EMBL" id="SDU17784.1"/>
    </source>
</evidence>
<dbReference type="CDD" id="cd00093">
    <property type="entry name" value="HTH_XRE"/>
    <property type="match status" value="1"/>
</dbReference>
<feature type="domain" description="HTH cro/C1-type" evidence="1">
    <location>
        <begin position="1"/>
        <end position="46"/>
    </location>
</feature>
<gene>
    <name evidence="2" type="ORF">SAMN04488563_0443</name>
</gene>
<dbReference type="Proteomes" id="UP000182977">
    <property type="component" value="Chromosome I"/>
</dbReference>
<proteinExistence type="predicted"/>
<dbReference type="Gene3D" id="1.25.40.10">
    <property type="entry name" value="Tetratricopeptide repeat domain"/>
    <property type="match status" value="1"/>
</dbReference>
<evidence type="ECO:0000259" key="1">
    <source>
        <dbReference type="PROSITE" id="PS50943"/>
    </source>
</evidence>
<dbReference type="GO" id="GO:0003677">
    <property type="term" value="F:DNA binding"/>
    <property type="evidence" value="ECO:0007669"/>
    <property type="project" value="InterPro"/>
</dbReference>
<dbReference type="Gene3D" id="1.10.260.40">
    <property type="entry name" value="lambda repressor-like DNA-binding domains"/>
    <property type="match status" value="1"/>
</dbReference>
<sequence>MSQETFADSVGVDRTTVARWESGTTAPQPWQRSRIADVLDVSLDDLDTLLITLEDGVVDDRGDDERLRHTLQNPSTVDLTATGDLRARLQHLDAQYDHVPTTSLLGAAGQLHGQVSYLRANAGNGVVRHRLLAIEADSATFMGQLVWDVSRRRDHREPVAYLKQAINAAREFGDPVREAYAVLRSSYIALYGEKDPTKGAVLADRAAKTAQAASPALTGLALLHVAEGRAMTGDAPGCESALLEAEALLNSAATDDTAAEHYTVHEWTRLAGSCYLALGQHERAEPILRATVHALSAKRKSQAIAMGNLALALIRQHKLDEAAAAMHRTIDAVEHTMGGGGLVLAFNAGQELREWRHETWAQEIQDRLMGLIATT</sequence>
<dbReference type="InterPro" id="IPR011990">
    <property type="entry name" value="TPR-like_helical_dom_sf"/>
</dbReference>
<dbReference type="SUPFAM" id="SSF47413">
    <property type="entry name" value="lambda repressor-like DNA-binding domains"/>
    <property type="match status" value="1"/>
</dbReference>
<protein>
    <submittedName>
        <fullName evidence="2">Helix-turn-helix</fullName>
    </submittedName>
</protein>
<dbReference type="InterPro" id="IPR001387">
    <property type="entry name" value="Cro/C1-type_HTH"/>
</dbReference>
<reference evidence="3" key="1">
    <citation type="submission" date="2016-10" db="EMBL/GenBank/DDBJ databases">
        <authorList>
            <person name="Varghese N."/>
            <person name="Submissions S."/>
        </authorList>
    </citation>
    <scope>NUCLEOTIDE SEQUENCE [LARGE SCALE GENOMIC DNA]</scope>
    <source>
        <strain evidence="3">DSM 45079</strain>
    </source>
</reference>
<organism evidence="2 3">
    <name type="scientific">Jiangella alkaliphila</name>
    <dbReference type="NCBI Taxonomy" id="419479"/>
    <lineage>
        <taxon>Bacteria</taxon>
        <taxon>Bacillati</taxon>
        <taxon>Actinomycetota</taxon>
        <taxon>Actinomycetes</taxon>
        <taxon>Jiangellales</taxon>
        <taxon>Jiangellaceae</taxon>
        <taxon>Jiangella</taxon>
    </lineage>
</organism>
<name>A0A1H2GE35_9ACTN</name>
<dbReference type="AlphaFoldDB" id="A0A1H2GE35"/>
<dbReference type="PROSITE" id="PS50943">
    <property type="entry name" value="HTH_CROC1"/>
    <property type="match status" value="1"/>
</dbReference>
<accession>A0A1H2GE35</accession>
<dbReference type="EMBL" id="LT629791">
    <property type="protein sequence ID" value="SDU17784.1"/>
    <property type="molecule type" value="Genomic_DNA"/>
</dbReference>
<dbReference type="SUPFAM" id="SSF48452">
    <property type="entry name" value="TPR-like"/>
    <property type="match status" value="1"/>
</dbReference>
<dbReference type="InterPro" id="IPR010982">
    <property type="entry name" value="Lambda_DNA-bd_dom_sf"/>
</dbReference>